<dbReference type="InterPro" id="IPR010024">
    <property type="entry name" value="CHP16711"/>
</dbReference>
<gene>
    <name evidence="2" type="ORF">LVP1_g078</name>
</gene>
<dbReference type="InterPro" id="IPR019096">
    <property type="entry name" value="YopX_protein"/>
</dbReference>
<sequence length="159" mass="18513">MIKFRAWDKRIEAYLYNVQDAYDTLSGFVKYDDGEDADYDEDCFGAFLDNKRYDVEQFTGLKDVNGKEIYVGDIIQYNEHYYAYSMGGVTNIKTEYIGIVVKNNWSLGILINKVIHTDAHINHYNTKEFVPFRDFEDPEADVLLKGNVHANPELLEEDE</sequence>
<dbReference type="Proteomes" id="UP000222183">
    <property type="component" value="Segment"/>
</dbReference>
<dbReference type="Pfam" id="PF09643">
    <property type="entry name" value="YopX"/>
    <property type="match status" value="1"/>
</dbReference>
<dbReference type="Gene3D" id="2.30.30.290">
    <property type="entry name" value="YopX-like domains"/>
    <property type="match status" value="1"/>
</dbReference>
<evidence type="ECO:0000313" key="2">
    <source>
        <dbReference type="EMBL" id="ANO58007.1"/>
    </source>
</evidence>
<feature type="domain" description="YopX protein" evidence="1">
    <location>
        <begin position="3"/>
        <end position="156"/>
    </location>
</feature>
<keyword evidence="3" id="KW-1185">Reference proteome</keyword>
<dbReference type="InterPro" id="IPR023385">
    <property type="entry name" value="YopX-like_C"/>
</dbReference>
<dbReference type="EMBL" id="KX223815">
    <property type="protein sequence ID" value="ANO58007.1"/>
    <property type="molecule type" value="Genomic_DNA"/>
</dbReference>
<accession>A0A1S5RCV6</accession>
<evidence type="ECO:0000313" key="3">
    <source>
        <dbReference type="Proteomes" id="UP000222183"/>
    </source>
</evidence>
<protein>
    <recommendedName>
        <fullName evidence="1">YopX protein domain-containing protein</fullName>
    </recommendedName>
</protein>
<name>A0A1S5RCV6_9CAUD</name>
<organism evidence="2 3">
    <name type="scientific">Lactobacillus phage P1</name>
    <dbReference type="NCBI Taxonomy" id="1846168"/>
    <lineage>
        <taxon>Viruses</taxon>
        <taxon>Duplodnaviria</taxon>
        <taxon>Heunggongvirae</taxon>
        <taxon>Uroviricota</taxon>
        <taxon>Caudoviricetes</taxon>
        <taxon>Tybeckvirinae</taxon>
        <taxon>Maenadvirus</taxon>
        <taxon>Maenadvirus P1</taxon>
    </lineage>
</organism>
<reference evidence="2 3" key="1">
    <citation type="journal article" date="2016" name="J. Dairy Sci.">
        <title>Characterization and adsorption of Lactobacillus virulent phage P1.</title>
        <authorList>
            <person name="Chen X."/>
            <person name="Xi Y."/>
            <person name="Zhang H."/>
            <person name="Wang Z."/>
            <person name="Fan M."/>
            <person name="Liu Y."/>
            <person name="Wu W."/>
        </authorList>
    </citation>
    <scope>NUCLEOTIDE SEQUENCE [LARGE SCALE GENOMIC DNA]</scope>
</reference>
<evidence type="ECO:0000259" key="1">
    <source>
        <dbReference type="Pfam" id="PF09643"/>
    </source>
</evidence>
<dbReference type="NCBIfam" id="TIGR01671">
    <property type="entry name" value="phage_TIGR01671"/>
    <property type="match status" value="1"/>
</dbReference>
<dbReference type="SUPFAM" id="SSF159006">
    <property type="entry name" value="YopX-like"/>
    <property type="match status" value="1"/>
</dbReference>
<proteinExistence type="predicted"/>